<dbReference type="PANTHER" id="PTHR10434">
    <property type="entry name" value="1-ACYL-SN-GLYCEROL-3-PHOSPHATE ACYLTRANSFERASE"/>
    <property type="match status" value="1"/>
</dbReference>
<comment type="caution">
    <text evidence="5">The sequence shown here is derived from an EMBL/GenBank/DDBJ whole genome shotgun (WGS) entry which is preliminary data.</text>
</comment>
<dbReference type="PANTHER" id="PTHR10434:SF11">
    <property type="entry name" value="1-ACYL-SN-GLYCEROL-3-PHOSPHATE ACYLTRANSFERASE"/>
    <property type="match status" value="1"/>
</dbReference>
<dbReference type="SUPFAM" id="SSF69593">
    <property type="entry name" value="Glycerol-3-phosphate (1)-acyltransferase"/>
    <property type="match status" value="1"/>
</dbReference>
<evidence type="ECO:0000313" key="5">
    <source>
        <dbReference type="EMBL" id="PNF59934.1"/>
    </source>
</evidence>
<dbReference type="CDD" id="cd07989">
    <property type="entry name" value="LPLAT_AGPAT-like"/>
    <property type="match status" value="1"/>
</dbReference>
<comment type="pathway">
    <text evidence="1">Lipid metabolism.</text>
</comment>
<organism evidence="5 6">
    <name type="scientific">Stutzerimonas stutzeri</name>
    <name type="common">Pseudomonas stutzeri</name>
    <dbReference type="NCBI Taxonomy" id="316"/>
    <lineage>
        <taxon>Bacteria</taxon>
        <taxon>Pseudomonadati</taxon>
        <taxon>Pseudomonadota</taxon>
        <taxon>Gammaproteobacteria</taxon>
        <taxon>Pseudomonadales</taxon>
        <taxon>Pseudomonadaceae</taxon>
        <taxon>Stutzerimonas</taxon>
    </lineage>
</organism>
<keyword evidence="3 5" id="KW-0012">Acyltransferase</keyword>
<gene>
    <name evidence="5" type="ORF">CXK99_08925</name>
</gene>
<accession>A0A2N8RFS0</accession>
<keyword evidence="2 5" id="KW-0808">Transferase</keyword>
<evidence type="ECO:0000256" key="2">
    <source>
        <dbReference type="ARBA" id="ARBA00022679"/>
    </source>
</evidence>
<dbReference type="Proteomes" id="UP000236003">
    <property type="component" value="Unassembled WGS sequence"/>
</dbReference>
<evidence type="ECO:0000313" key="6">
    <source>
        <dbReference type="Proteomes" id="UP000236003"/>
    </source>
</evidence>
<protein>
    <submittedName>
        <fullName evidence="5">1-acyl-sn-glycerol-3-phosphate acyltransferase</fullName>
    </submittedName>
</protein>
<dbReference type="SMART" id="SM00563">
    <property type="entry name" value="PlsC"/>
    <property type="match status" value="1"/>
</dbReference>
<name>A0A2N8RFS0_STUST</name>
<dbReference type="Pfam" id="PF01553">
    <property type="entry name" value="Acyltransferase"/>
    <property type="match status" value="1"/>
</dbReference>
<dbReference type="InterPro" id="IPR002123">
    <property type="entry name" value="Plipid/glycerol_acylTrfase"/>
</dbReference>
<evidence type="ECO:0000256" key="3">
    <source>
        <dbReference type="ARBA" id="ARBA00023315"/>
    </source>
</evidence>
<sequence>MLGSLLAFAITSVARLLTGTRSLWIGCAPIGTQRIYFANHSSHGDFVLLWASLPPDLRRRTRPVAGADYWQSSALRRFVIHGLFKGVLVDRERSGPESNPLQPMLDALAGGDSLILFPEGTRNLEEGLLPFKSGLYRLGLACPDVELVPVWIANLNRVMPKGRSLPLPLLCSVSFGAPMSIENDEDKDAFLQRARLALLELAPKED</sequence>
<dbReference type="EMBL" id="POUM01000006">
    <property type="protein sequence ID" value="PNF59934.1"/>
    <property type="molecule type" value="Genomic_DNA"/>
</dbReference>
<dbReference type="GO" id="GO:0006654">
    <property type="term" value="P:phosphatidic acid biosynthetic process"/>
    <property type="evidence" value="ECO:0007669"/>
    <property type="project" value="TreeGrafter"/>
</dbReference>
<dbReference type="AlphaFoldDB" id="A0A2N8RFS0"/>
<dbReference type="GO" id="GO:0003841">
    <property type="term" value="F:1-acylglycerol-3-phosphate O-acyltransferase activity"/>
    <property type="evidence" value="ECO:0007669"/>
    <property type="project" value="TreeGrafter"/>
</dbReference>
<evidence type="ECO:0000256" key="1">
    <source>
        <dbReference type="ARBA" id="ARBA00005189"/>
    </source>
</evidence>
<proteinExistence type="predicted"/>
<evidence type="ECO:0000259" key="4">
    <source>
        <dbReference type="SMART" id="SM00563"/>
    </source>
</evidence>
<dbReference type="RefSeq" id="WP_003284180.1">
    <property type="nucleotide sequence ID" value="NZ_CP036186.1"/>
</dbReference>
<feature type="domain" description="Phospholipid/glycerol acyltransferase" evidence="4">
    <location>
        <begin position="34"/>
        <end position="155"/>
    </location>
</feature>
<reference evidence="5 6" key="1">
    <citation type="submission" date="2018-01" db="EMBL/GenBank/DDBJ databases">
        <title>Denitrification phenotypes of diverse strains of Pseudomonas stutzeri.</title>
        <authorList>
            <person name="Milligan D.A."/>
            <person name="Bergaust L."/>
            <person name="Bakken L.R."/>
            <person name="Frostegard A."/>
        </authorList>
    </citation>
    <scope>NUCLEOTIDE SEQUENCE [LARGE SCALE GENOMIC DNA]</scope>
    <source>
        <strain evidence="5 6">CCUG 44592</strain>
    </source>
</reference>